<evidence type="ECO:0000256" key="3">
    <source>
        <dbReference type="ARBA" id="ARBA00006345"/>
    </source>
</evidence>
<dbReference type="SUPFAM" id="SSF55154">
    <property type="entry name" value="CYTH-like phosphatases"/>
    <property type="match status" value="1"/>
</dbReference>
<dbReference type="AlphaFoldDB" id="A0A3M7EL72"/>
<feature type="compositionally biased region" description="Polar residues" evidence="9">
    <location>
        <begin position="391"/>
        <end position="401"/>
    </location>
</feature>
<feature type="compositionally biased region" description="Pro residues" evidence="9">
    <location>
        <begin position="104"/>
        <end position="116"/>
    </location>
</feature>
<feature type="compositionally biased region" description="Low complexity" evidence="9">
    <location>
        <begin position="301"/>
        <end position="311"/>
    </location>
</feature>
<protein>
    <recommendedName>
        <fullName evidence="8">mRNA-capping enzyme subunit beta</fullName>
        <ecNumber evidence="8">3.6.1.74</ecNumber>
    </recommendedName>
    <alternativeName>
        <fullName evidence="8">mRNA 5'-phosphatase</fullName>
    </alternativeName>
    <alternativeName>
        <fullName evidence="8">mRNA 5'-triphosphate monophosphatase</fullName>
    </alternativeName>
</protein>
<feature type="compositionally biased region" description="Low complexity" evidence="9">
    <location>
        <begin position="49"/>
        <end position="60"/>
    </location>
</feature>
<feature type="region of interest" description="Disordered" evidence="9">
    <location>
        <begin position="1"/>
        <end position="626"/>
    </location>
</feature>
<gene>
    <name evidence="11" type="ORF">D0863_01674</name>
</gene>
<feature type="compositionally biased region" description="Polar residues" evidence="9">
    <location>
        <begin position="312"/>
        <end position="324"/>
    </location>
</feature>
<dbReference type="PANTHER" id="PTHR28118">
    <property type="entry name" value="POLYNUCLEOTIDE 5'-TRIPHOSPHATASE-RELATED"/>
    <property type="match status" value="1"/>
</dbReference>
<comment type="catalytic activity">
    <reaction evidence="7">
        <text>a 5'-end triphospho-ribonucleoside in mRNA + H2O = a 5'-end diphospho-ribonucleoside in mRNA + phosphate + H(+)</text>
        <dbReference type="Rhea" id="RHEA:67004"/>
        <dbReference type="Rhea" id="RHEA-COMP:17164"/>
        <dbReference type="Rhea" id="RHEA-COMP:17165"/>
        <dbReference type="ChEBI" id="CHEBI:15377"/>
        <dbReference type="ChEBI" id="CHEBI:15378"/>
        <dbReference type="ChEBI" id="CHEBI:43474"/>
        <dbReference type="ChEBI" id="CHEBI:167616"/>
        <dbReference type="ChEBI" id="CHEBI:167618"/>
        <dbReference type="EC" id="3.6.1.74"/>
    </reaction>
    <physiologicalReaction direction="left-to-right" evidence="7">
        <dbReference type="Rhea" id="RHEA:67005"/>
    </physiologicalReaction>
</comment>
<feature type="compositionally biased region" description="Low complexity" evidence="9">
    <location>
        <begin position="79"/>
        <end position="88"/>
    </location>
</feature>
<dbReference type="OrthoDB" id="272147at2759"/>
<evidence type="ECO:0000256" key="7">
    <source>
        <dbReference type="ARBA" id="ARBA00047740"/>
    </source>
</evidence>
<feature type="domain" description="mRNA triphosphatase Cet1-like" evidence="10">
    <location>
        <begin position="657"/>
        <end position="910"/>
    </location>
</feature>
<feature type="compositionally biased region" description="Low complexity" evidence="9">
    <location>
        <begin position="127"/>
        <end position="149"/>
    </location>
</feature>
<accession>A0A3M7EL72</accession>
<evidence type="ECO:0000256" key="6">
    <source>
        <dbReference type="ARBA" id="ARBA00023242"/>
    </source>
</evidence>
<evidence type="ECO:0000259" key="10">
    <source>
        <dbReference type="Pfam" id="PF02940"/>
    </source>
</evidence>
<keyword evidence="6 8" id="KW-0539">Nucleus</keyword>
<feature type="compositionally biased region" description="Low complexity" evidence="9">
    <location>
        <begin position="853"/>
        <end position="864"/>
    </location>
</feature>
<dbReference type="GO" id="GO:0004651">
    <property type="term" value="F:polynucleotide 5'-phosphatase activity"/>
    <property type="evidence" value="ECO:0007669"/>
    <property type="project" value="UniProtKB-UniRule"/>
</dbReference>
<feature type="compositionally biased region" description="Polar residues" evidence="9">
    <location>
        <begin position="192"/>
        <end position="202"/>
    </location>
</feature>
<dbReference type="InterPro" id="IPR037009">
    <property type="entry name" value="mRNA_triPase_Cet1_sf"/>
</dbReference>
<comment type="similarity">
    <text evidence="3 8">Belongs to the fungal TPase family.</text>
</comment>
<comment type="function">
    <text evidence="8">First step of mRNA capping. Converts the 5'-triphosphate end of a nascent mRNA chain into a diphosphate end.</text>
</comment>
<dbReference type="Pfam" id="PF02940">
    <property type="entry name" value="mRNA_triPase"/>
    <property type="match status" value="1"/>
</dbReference>
<keyword evidence="4 8" id="KW-0507">mRNA processing</keyword>
<dbReference type="GO" id="GO:0006370">
    <property type="term" value="P:7-methylguanosine mRNA capping"/>
    <property type="evidence" value="ECO:0007669"/>
    <property type="project" value="UniProtKB-UniRule"/>
</dbReference>
<dbReference type="GO" id="GO:0140818">
    <property type="term" value="F:mRNA 5'-triphosphate monophosphatase activity"/>
    <property type="evidence" value="ECO:0007669"/>
    <property type="project" value="UniProtKB-EC"/>
</dbReference>
<dbReference type="InterPro" id="IPR004206">
    <property type="entry name" value="mRNA_triPase_Cet1"/>
</dbReference>
<evidence type="ECO:0000313" key="12">
    <source>
        <dbReference type="Proteomes" id="UP000269276"/>
    </source>
</evidence>
<feature type="compositionally biased region" description="Polar residues" evidence="9">
    <location>
        <begin position="347"/>
        <end position="376"/>
    </location>
</feature>
<dbReference type="Gene3D" id="3.20.100.10">
    <property type="entry name" value="mRNA triphosphatase Cet1-like"/>
    <property type="match status" value="1"/>
</dbReference>
<feature type="compositionally biased region" description="Low complexity" evidence="9">
    <location>
        <begin position="234"/>
        <end position="246"/>
    </location>
</feature>
<evidence type="ECO:0000256" key="5">
    <source>
        <dbReference type="ARBA" id="ARBA00022801"/>
    </source>
</evidence>
<evidence type="ECO:0000256" key="1">
    <source>
        <dbReference type="ARBA" id="ARBA00001946"/>
    </source>
</evidence>
<comment type="subcellular location">
    <subcellularLocation>
        <location evidence="2 8">Nucleus</location>
    </subcellularLocation>
</comment>
<dbReference type="GO" id="GO:0031533">
    <property type="term" value="C:mRNA capping enzyme complex"/>
    <property type="evidence" value="ECO:0007669"/>
    <property type="project" value="UniProtKB-UniRule"/>
</dbReference>
<dbReference type="Proteomes" id="UP000269276">
    <property type="component" value="Unassembled WGS sequence"/>
</dbReference>
<keyword evidence="5 8" id="KW-0378">Hydrolase</keyword>
<feature type="compositionally biased region" description="Low complexity" evidence="9">
    <location>
        <begin position="160"/>
        <end position="178"/>
    </location>
</feature>
<evidence type="ECO:0000256" key="4">
    <source>
        <dbReference type="ARBA" id="ARBA00022664"/>
    </source>
</evidence>
<dbReference type="EC" id="3.6.1.74" evidence="8"/>
<dbReference type="PANTHER" id="PTHR28118:SF1">
    <property type="entry name" value="POLYNUCLEOTIDE 5'-TRIPHOSPHATASE CTL1-RELATED"/>
    <property type="match status" value="1"/>
</dbReference>
<proteinExistence type="inferred from homology"/>
<feature type="compositionally biased region" description="Low complexity" evidence="9">
    <location>
        <begin position="560"/>
        <end position="570"/>
    </location>
</feature>
<feature type="compositionally biased region" description="Polar residues" evidence="9">
    <location>
        <begin position="486"/>
        <end position="497"/>
    </location>
</feature>
<reference evidence="11 12" key="1">
    <citation type="journal article" date="2018" name="BMC Genomics">
        <title>Genomic evidence for intraspecific hybridization in a clonal and extremely halotolerant yeast.</title>
        <authorList>
            <person name="Gostincar C."/>
            <person name="Stajich J.E."/>
            <person name="Zupancic J."/>
            <person name="Zalar P."/>
            <person name="Gunde-Cimerman N."/>
        </authorList>
    </citation>
    <scope>NUCLEOTIDE SEQUENCE [LARGE SCALE GENOMIC DNA]</scope>
    <source>
        <strain evidence="11 12">EXF-2682</strain>
    </source>
</reference>
<comment type="cofactor">
    <cofactor evidence="1 8">
        <name>Mg(2+)</name>
        <dbReference type="ChEBI" id="CHEBI:18420"/>
    </cofactor>
</comment>
<feature type="compositionally biased region" description="Basic and acidic residues" evidence="9">
    <location>
        <begin position="866"/>
        <end position="877"/>
    </location>
</feature>
<name>A0A3M7EL72_HORWE</name>
<organism evidence="11 12">
    <name type="scientific">Hortaea werneckii</name>
    <name type="common">Black yeast</name>
    <name type="synonym">Cladosporium werneckii</name>
    <dbReference type="NCBI Taxonomy" id="91943"/>
    <lineage>
        <taxon>Eukaryota</taxon>
        <taxon>Fungi</taxon>
        <taxon>Dikarya</taxon>
        <taxon>Ascomycota</taxon>
        <taxon>Pezizomycotina</taxon>
        <taxon>Dothideomycetes</taxon>
        <taxon>Dothideomycetidae</taxon>
        <taxon>Mycosphaerellales</taxon>
        <taxon>Teratosphaeriaceae</taxon>
        <taxon>Hortaea</taxon>
    </lineage>
</organism>
<evidence type="ECO:0000256" key="8">
    <source>
        <dbReference type="RuleBase" id="RU367053"/>
    </source>
</evidence>
<feature type="region of interest" description="Disordered" evidence="9">
    <location>
        <begin position="852"/>
        <end position="877"/>
    </location>
</feature>
<evidence type="ECO:0000256" key="9">
    <source>
        <dbReference type="SAM" id="MobiDB-lite"/>
    </source>
</evidence>
<dbReference type="EMBL" id="QWIP01000032">
    <property type="protein sequence ID" value="RMY76916.1"/>
    <property type="molecule type" value="Genomic_DNA"/>
</dbReference>
<dbReference type="InterPro" id="IPR040343">
    <property type="entry name" value="Cet1/Ctl1"/>
</dbReference>
<keyword evidence="8" id="KW-0506">mRNA capping</keyword>
<comment type="subunit">
    <text evidence="8">Heterodimer. The mRNA-capping enzyme is composed of two separate chains alpha and beta, respectively a mRNA guanylyltransferase and an mRNA 5'-triphosphate monophosphatase.</text>
</comment>
<dbReference type="InterPro" id="IPR033469">
    <property type="entry name" value="CYTH-like_dom_sf"/>
</dbReference>
<evidence type="ECO:0000313" key="11">
    <source>
        <dbReference type="EMBL" id="RMY76916.1"/>
    </source>
</evidence>
<dbReference type="CDD" id="cd07470">
    <property type="entry name" value="CYTH-like_mRNA_RTPase"/>
    <property type="match status" value="1"/>
</dbReference>
<sequence length="956" mass="104439">MRQIDEVKGQMDLSSMLNDGPAPAKRPAQAETPRDAPAATPSMPQTNGSSSQMSQPSAHSTPPYGGAGGASLSRQSTGLTPLQTPTQQHAGVHYQYSTGQSPAPTYPPGQQQPPYGPYSATTPGTRPPSHGYQYPQPSPSQYQHQQQHQAIQPGANPAYPSHSHSPTPSSRHSQTPQSVRHSPLSHAPHQQPYASQVPYQRSQPGTPLGPPPLQYQRSSNLSYPDLQSPYHQRNVSGHSNGVVSGSPAQHHPSIGNLVDSPSAHPRPSPHLRRTSDYLAQQDRERSVSVSPKTRVPPRVPSQPGSRSSSQQETHNQSAVASARSSELIHSGPGMAPMADAQGHVPQPMQSVAQTASAPHLPPQSSEVAQQPPSAGQTPYGANVAHPDMPPLSNNQPPQQAIQHEPRRMDMNQLLTPATSIAGVEPGNEANPKPAPPVQHPQQRRHQEVSIFMKQSPRPKKPAVAASPPDVQQSAMEDGSGAAETQAIAQASHYQPRSRTPAEAVVKEPAVHEGTPTTDSKKRPAESEPASEEPPTKKGKTRKYVARPPWAQLARFNPKFNPATNGANGAPAKRRPQQQPRGHPMPQSTAPPPQQSRQQPPVNGHVPQQPPSEALPQGNIDLDRPWLHNPPLDTDLIRARQLFGQWEKSIRWSQPVVDMEKVVADWLYVNLFQLQGFGEDPNIGAIEIEAKIGKLIDKRQDVRIKLPISTATIVEETWLRENARFESQMDENEHKVMNGFLNTAIQESRNNPGRVPMQYKHPKETDTFLPLSNAGYAALPPAFHQRKLQKGQGLKLRTTINNETNQVTARVVKSHVADIHIYNPNYDYDCRITINLEANLNRPDLAPFESLVEASPSAASDPSQPTFKRDLHNPIPDRKKDRLSYSHLAYSIDLTRVDVRGIAKYELELEVDAQVLRQQIAAINARQPSGYQAVVSGFLDNAMFLMRQRTAAGTGGG</sequence>
<evidence type="ECO:0000256" key="2">
    <source>
        <dbReference type="ARBA" id="ARBA00004123"/>
    </source>
</evidence>
<comment type="caution">
    <text evidence="11">The sequence shown here is derived from an EMBL/GenBank/DDBJ whole genome shotgun (WGS) entry which is preliminary data.</text>
</comment>